<dbReference type="InterPro" id="IPR037518">
    <property type="entry name" value="MPN"/>
</dbReference>
<name>A0A1E7EXU1_9STRA</name>
<evidence type="ECO:0000259" key="4">
    <source>
        <dbReference type="PROSITE" id="PS50249"/>
    </source>
</evidence>
<dbReference type="Proteomes" id="UP000095751">
    <property type="component" value="Unassembled WGS sequence"/>
</dbReference>
<evidence type="ECO:0000313" key="6">
    <source>
        <dbReference type="Proteomes" id="UP000095751"/>
    </source>
</evidence>
<feature type="repeat" description="WD" evidence="3">
    <location>
        <begin position="292"/>
        <end position="319"/>
    </location>
</feature>
<dbReference type="FunCoup" id="A0A1E7EXU1">
    <property type="interactions" value="582"/>
</dbReference>
<dbReference type="EMBL" id="KV784371">
    <property type="protein sequence ID" value="OEU10644.1"/>
    <property type="molecule type" value="Genomic_DNA"/>
</dbReference>
<keyword evidence="6" id="KW-1185">Reference proteome</keyword>
<sequence length="595" mass="66224">MKVKALSRSKASTERECVGDLRKQQRNLDPVYHPMQRSREMARAVTSAKMERMFAKPLVGNFGNGHMDAVYHTAISRKSLLPLLSGSADGKVSLWDLPTRTCVSTLNAHSQAVTGLTFGIDQDFYSCSKDGTVRRFSIPEVLAGNGNAGTESNLNGGFVNTWRINGSFQSIDHQWNSERQFVTASDSAVQLWTPERSTPIQSHGDLWGSADTVNVVRFHPSEPQLIANCSMDRGIGLHDLRTASAMKKTVLRMRSNDLQWNPMEPLNFVVGNEDHNAYTFDMRKLSQPTHIYKGHMNAVMSVSWAPTGREFCTGSYDRTFARKRFAFLYGTYQESEDDSKQKKVVVEAIYEPPQEPDSDAAEGFEQLEDPLEDKVEEIAKLLGLENVGWIFGHPPREDGLVFTAAEIIMAAELQLEAAGGIEETPFVTIKVVKGKDGTVGVEAFQVSQQCMAMAAEEALEIGTDLGVCKVNETFSAIQEGKESKTIDNNFFLTVVPIVQHTSEVFVSQFPRVNRDLDDRMPSKDELKRQLSKSGTSGWNFIDLLSDFNLLIYLTEYLDITADYPKICQSVTDRTIPLDDGYKIIITSMAGIDGAY</sequence>
<dbReference type="SUPFAM" id="SSF50978">
    <property type="entry name" value="WD40 repeat-like"/>
    <property type="match status" value="1"/>
</dbReference>
<dbReference type="InterPro" id="IPR007717">
    <property type="entry name" value="NPL4_C"/>
</dbReference>
<evidence type="ECO:0000256" key="1">
    <source>
        <dbReference type="ARBA" id="ARBA00022574"/>
    </source>
</evidence>
<dbReference type="OrthoDB" id="10251089at2759"/>
<dbReference type="PROSITE" id="PS50082">
    <property type="entry name" value="WD_REPEATS_2"/>
    <property type="match status" value="2"/>
</dbReference>
<accession>A0A1E7EXU1</accession>
<dbReference type="InterPro" id="IPR036322">
    <property type="entry name" value="WD40_repeat_dom_sf"/>
</dbReference>
<protein>
    <submittedName>
        <fullName evidence="5">WD40 repeat-like protein</fullName>
    </submittedName>
</protein>
<dbReference type="InterPro" id="IPR015943">
    <property type="entry name" value="WD40/YVTN_repeat-like_dom_sf"/>
</dbReference>
<keyword evidence="1 3" id="KW-0853">WD repeat</keyword>
<gene>
    <name evidence="5" type="ORF">FRACYDRAFT_247186</name>
</gene>
<keyword evidence="2" id="KW-0677">Repeat</keyword>
<dbReference type="PROSITE" id="PS50249">
    <property type="entry name" value="MPN"/>
    <property type="match status" value="1"/>
</dbReference>
<dbReference type="CDD" id="cd08061">
    <property type="entry name" value="MPN_NPL4"/>
    <property type="match status" value="1"/>
</dbReference>
<dbReference type="AlphaFoldDB" id="A0A1E7EXU1"/>
<dbReference type="InterPro" id="IPR051733">
    <property type="entry name" value="WD_repeat_DCAF13/WDSOF1"/>
</dbReference>
<dbReference type="InParanoid" id="A0A1E7EXU1"/>
<dbReference type="GO" id="GO:0000462">
    <property type="term" value="P:maturation of SSU-rRNA from tricistronic rRNA transcript (SSU-rRNA, 5.8S rRNA, LSU-rRNA)"/>
    <property type="evidence" value="ECO:0007669"/>
    <property type="project" value="TreeGrafter"/>
</dbReference>
<dbReference type="KEGG" id="fcy:FRACYDRAFT_247186"/>
<evidence type="ECO:0000313" key="5">
    <source>
        <dbReference type="EMBL" id="OEU10644.1"/>
    </source>
</evidence>
<dbReference type="InterPro" id="IPR001680">
    <property type="entry name" value="WD40_rpt"/>
</dbReference>
<proteinExistence type="predicted"/>
<evidence type="ECO:0000256" key="2">
    <source>
        <dbReference type="ARBA" id="ARBA00022737"/>
    </source>
</evidence>
<dbReference type="PANTHER" id="PTHR22851">
    <property type="entry name" value="U3 SMALL NUCLEOLAR RNA U3 SNORNA ASSOCIATED PROTEIN"/>
    <property type="match status" value="1"/>
</dbReference>
<dbReference type="Pfam" id="PF05021">
    <property type="entry name" value="NPL4"/>
    <property type="match status" value="1"/>
</dbReference>
<dbReference type="GO" id="GO:0032040">
    <property type="term" value="C:small-subunit processome"/>
    <property type="evidence" value="ECO:0007669"/>
    <property type="project" value="TreeGrafter"/>
</dbReference>
<feature type="repeat" description="WD" evidence="3">
    <location>
        <begin position="63"/>
        <end position="105"/>
    </location>
</feature>
<dbReference type="PANTHER" id="PTHR22851:SF0">
    <property type="entry name" value="DDB1- AND CUL4-ASSOCIATED FACTOR 13"/>
    <property type="match status" value="1"/>
</dbReference>
<organism evidence="5 6">
    <name type="scientific">Fragilariopsis cylindrus CCMP1102</name>
    <dbReference type="NCBI Taxonomy" id="635003"/>
    <lineage>
        <taxon>Eukaryota</taxon>
        <taxon>Sar</taxon>
        <taxon>Stramenopiles</taxon>
        <taxon>Ochrophyta</taxon>
        <taxon>Bacillariophyta</taxon>
        <taxon>Bacillariophyceae</taxon>
        <taxon>Bacillariophycidae</taxon>
        <taxon>Bacillariales</taxon>
        <taxon>Bacillariaceae</taxon>
        <taxon>Fragilariopsis</taxon>
    </lineage>
</organism>
<dbReference type="SMART" id="SM00320">
    <property type="entry name" value="WD40"/>
    <property type="match status" value="6"/>
</dbReference>
<feature type="domain" description="MPN" evidence="4">
    <location>
        <begin position="300"/>
        <end position="450"/>
    </location>
</feature>
<dbReference type="InterPro" id="IPR019775">
    <property type="entry name" value="WD40_repeat_CS"/>
</dbReference>
<reference evidence="5 6" key="1">
    <citation type="submission" date="2016-09" db="EMBL/GenBank/DDBJ databases">
        <title>Extensive genetic diversity and differential bi-allelic expression allows diatom success in the polar Southern Ocean.</title>
        <authorList>
            <consortium name="DOE Joint Genome Institute"/>
            <person name="Mock T."/>
            <person name="Otillar R.P."/>
            <person name="Strauss J."/>
            <person name="Dupont C."/>
            <person name="Frickenhaus S."/>
            <person name="Maumus F."/>
            <person name="Mcmullan M."/>
            <person name="Sanges R."/>
            <person name="Schmutz J."/>
            <person name="Toseland A."/>
            <person name="Valas R."/>
            <person name="Veluchamy A."/>
            <person name="Ward B.J."/>
            <person name="Allen A."/>
            <person name="Barry K."/>
            <person name="Falciatore A."/>
            <person name="Ferrante M."/>
            <person name="Fortunato A.E."/>
            <person name="Gloeckner G."/>
            <person name="Gruber A."/>
            <person name="Hipkin R."/>
            <person name="Janech M."/>
            <person name="Kroth P."/>
            <person name="Leese F."/>
            <person name="Lindquist E."/>
            <person name="Lyon B.R."/>
            <person name="Martin J."/>
            <person name="Mayer C."/>
            <person name="Parker M."/>
            <person name="Quesneville H."/>
            <person name="Raymond J."/>
            <person name="Uhlig C."/>
            <person name="Valentin K.U."/>
            <person name="Worden A.Z."/>
            <person name="Armbrust E.V."/>
            <person name="Bowler C."/>
            <person name="Green B."/>
            <person name="Moulton V."/>
            <person name="Van Oosterhout C."/>
            <person name="Grigoriev I."/>
        </authorList>
    </citation>
    <scope>NUCLEOTIDE SEQUENCE [LARGE SCALE GENOMIC DNA]</scope>
    <source>
        <strain evidence="5 6">CCMP1102</strain>
    </source>
</reference>
<dbReference type="PROSITE" id="PS00678">
    <property type="entry name" value="WD_REPEATS_1"/>
    <property type="match status" value="1"/>
</dbReference>
<evidence type="ECO:0000256" key="3">
    <source>
        <dbReference type="PROSITE-ProRule" id="PRU00221"/>
    </source>
</evidence>
<dbReference type="Gene3D" id="2.130.10.10">
    <property type="entry name" value="YVTN repeat-like/Quinoprotein amine dehydrogenase"/>
    <property type="match status" value="2"/>
</dbReference>
<dbReference type="Pfam" id="PF00400">
    <property type="entry name" value="WD40"/>
    <property type="match status" value="3"/>
</dbReference>